<proteinExistence type="predicted"/>
<reference evidence="1" key="1">
    <citation type="submission" date="2014-09" db="EMBL/GenBank/DDBJ databases">
        <authorList>
            <person name="Magalhaes I.L.F."/>
            <person name="Oliveira U."/>
            <person name="Santos F.R."/>
            <person name="Vidigal T.H.D.A."/>
            <person name="Brescovit A.D."/>
            <person name="Santos A.J."/>
        </authorList>
    </citation>
    <scope>NUCLEOTIDE SEQUENCE</scope>
    <source>
        <tissue evidence="1">Shoot tissue taken approximately 20 cm above the soil surface</tissue>
    </source>
</reference>
<reference evidence="1" key="2">
    <citation type="journal article" date="2015" name="Data Brief">
        <title>Shoot transcriptome of the giant reed, Arundo donax.</title>
        <authorList>
            <person name="Barrero R.A."/>
            <person name="Guerrero F.D."/>
            <person name="Moolhuijzen P."/>
            <person name="Goolsby J.A."/>
            <person name="Tidwell J."/>
            <person name="Bellgard S.E."/>
            <person name="Bellgard M.I."/>
        </authorList>
    </citation>
    <scope>NUCLEOTIDE SEQUENCE</scope>
    <source>
        <tissue evidence="1">Shoot tissue taken approximately 20 cm above the soil surface</tissue>
    </source>
</reference>
<sequence length="22" mass="2720">MNGSKRLIYWKLNWRKPISLIC</sequence>
<dbReference type="EMBL" id="GBRH01204293">
    <property type="protein sequence ID" value="JAD93602.1"/>
    <property type="molecule type" value="Transcribed_RNA"/>
</dbReference>
<organism evidence="1">
    <name type="scientific">Arundo donax</name>
    <name type="common">Giant reed</name>
    <name type="synonym">Donax arundinaceus</name>
    <dbReference type="NCBI Taxonomy" id="35708"/>
    <lineage>
        <taxon>Eukaryota</taxon>
        <taxon>Viridiplantae</taxon>
        <taxon>Streptophyta</taxon>
        <taxon>Embryophyta</taxon>
        <taxon>Tracheophyta</taxon>
        <taxon>Spermatophyta</taxon>
        <taxon>Magnoliopsida</taxon>
        <taxon>Liliopsida</taxon>
        <taxon>Poales</taxon>
        <taxon>Poaceae</taxon>
        <taxon>PACMAD clade</taxon>
        <taxon>Arundinoideae</taxon>
        <taxon>Arundineae</taxon>
        <taxon>Arundo</taxon>
    </lineage>
</organism>
<accession>A0A0A9EC95</accession>
<dbReference type="AlphaFoldDB" id="A0A0A9EC95"/>
<evidence type="ECO:0000313" key="1">
    <source>
        <dbReference type="EMBL" id="JAD93602.1"/>
    </source>
</evidence>
<protein>
    <submittedName>
        <fullName evidence="1">Uncharacterized protein</fullName>
    </submittedName>
</protein>
<name>A0A0A9EC95_ARUDO</name>